<dbReference type="Proteomes" id="UP000284706">
    <property type="component" value="Unassembled WGS sequence"/>
</dbReference>
<reference evidence="1 2" key="1">
    <citation type="journal article" date="2018" name="Evol. Lett.">
        <title>Horizontal gene cluster transfer increased hallucinogenic mushroom diversity.</title>
        <authorList>
            <person name="Reynolds H.T."/>
            <person name="Vijayakumar V."/>
            <person name="Gluck-Thaler E."/>
            <person name="Korotkin H.B."/>
            <person name="Matheny P.B."/>
            <person name="Slot J.C."/>
        </authorList>
    </citation>
    <scope>NUCLEOTIDE SEQUENCE [LARGE SCALE GENOMIC DNA]</scope>
    <source>
        <strain evidence="1 2">SRW20</strain>
    </source>
</reference>
<organism evidence="1 2">
    <name type="scientific">Gymnopilus dilepis</name>
    <dbReference type="NCBI Taxonomy" id="231916"/>
    <lineage>
        <taxon>Eukaryota</taxon>
        <taxon>Fungi</taxon>
        <taxon>Dikarya</taxon>
        <taxon>Basidiomycota</taxon>
        <taxon>Agaricomycotina</taxon>
        <taxon>Agaricomycetes</taxon>
        <taxon>Agaricomycetidae</taxon>
        <taxon>Agaricales</taxon>
        <taxon>Agaricineae</taxon>
        <taxon>Hymenogastraceae</taxon>
        <taxon>Gymnopilus</taxon>
    </lineage>
</organism>
<evidence type="ECO:0008006" key="3">
    <source>
        <dbReference type="Google" id="ProtNLM"/>
    </source>
</evidence>
<comment type="caution">
    <text evidence="1">The sequence shown here is derived from an EMBL/GenBank/DDBJ whole genome shotgun (WGS) entry which is preliminary data.</text>
</comment>
<gene>
    <name evidence="1" type="ORF">CVT26_002995</name>
</gene>
<dbReference type="OrthoDB" id="3066755at2759"/>
<dbReference type="EMBL" id="NHYE01001168">
    <property type="protein sequence ID" value="PPQ97909.1"/>
    <property type="molecule type" value="Genomic_DNA"/>
</dbReference>
<dbReference type="InParanoid" id="A0A409Y4H6"/>
<protein>
    <recommendedName>
        <fullName evidence="3">F-box domain-containing protein</fullName>
    </recommendedName>
</protein>
<keyword evidence="2" id="KW-1185">Reference proteome</keyword>
<sequence length="1047" mass="118852">MDQTPNTYKASEAGAIFRLPDDVLVEISLWNTNIFMDGECVKQTLAASQVCHRWRTSILHTPMIWGRLFDLNHLNQDSDNWRSEMLRRSGNAMLWIRGDVASTARYHKFFFNDILRDRWSKIQHLRIYNRDCMDESYWGDLLRPAPHLCSFVIHWNTIRLPFPQSSHPLFASSAPTLRQFTVVGLALDLSTSISWFTNLRHLDLGLQSSAEQFVSQVLPAMGHLHTLSIHLSEPKVSGVRQFRPISRMPIASLPKLTSLRLNHPDLTLCMTVLAHIKATKACQIELESRFYAVDASLMSEGELSKISSVLSSTFRHYIVSENAPSYQVRLLLRNYAFQFICHPYQWRYKGEFTISIRVAGDFMDFLSIIPPLFSTLDLSLVEYLDLTLSAEVLPPIASENVLGILRSFSSLTTLQVGENDLRTLQSLIRFGAYKSIFPEVQTLHIGSLRHLETRAEEHPLIHFLRQRQQCGKPIENLHLSPLQGDVGIFFKLEVLNDMDDLTVHWHGNGVIHSYLCGSPSRVTLDFMGALVSTTSNTQGPSPALQLPDDILIEIITLNTNIFLERECLKHTLAASQVCSAWRTTILHTPTIWGRLFDLSYLNQLSDDWRNEMLRRSRPSMLWICGDVRSDAPSHSFFFNDVLRDRWSTIEHLRINNVDCQDEEHWGDLHRPAPYLKSFAIYLNAIRLPFSQSTQPLFANSAPSLRQYTAKWLALDLSSSWITNLRHLEFALKSSDAAQFLDLLPALAHLQSLSMHLPERVVAKRRLLERLSRTPVVKFPELTSLSLDHYDLTLCLDILAHIHPEKGCGILFLSRFYGVGVPNDELQKMSSAFALAFESYIIPEVRYQLKFSLSGYGLHFSCHPSDGPVDDEFILDIMSAGNLPGLYDTIPLLLSNFDVSSVGKLDLIIRPSLAAWPSYDRQLLKILRSFSSVTELELQADGIRAIRALSSGYGNEVLFPSLQLLHLNDMSIFEGDYIEEENLLGHFLQQRKACGLPIMGISFSWLNRGLTSGMLNILDGMEGLPVSWYEDGGKRTYICGSSSITSVQ</sequence>
<name>A0A409Y4H6_9AGAR</name>
<dbReference type="Gene3D" id="3.80.10.10">
    <property type="entry name" value="Ribonuclease Inhibitor"/>
    <property type="match status" value="1"/>
</dbReference>
<evidence type="ECO:0000313" key="1">
    <source>
        <dbReference type="EMBL" id="PPQ97909.1"/>
    </source>
</evidence>
<dbReference type="SUPFAM" id="SSF52047">
    <property type="entry name" value="RNI-like"/>
    <property type="match status" value="1"/>
</dbReference>
<evidence type="ECO:0000313" key="2">
    <source>
        <dbReference type="Proteomes" id="UP000284706"/>
    </source>
</evidence>
<dbReference type="InterPro" id="IPR032675">
    <property type="entry name" value="LRR_dom_sf"/>
</dbReference>
<accession>A0A409Y4H6</accession>
<dbReference type="AlphaFoldDB" id="A0A409Y4H6"/>
<proteinExistence type="predicted"/>